<evidence type="ECO:0000256" key="1">
    <source>
        <dbReference type="SAM" id="MobiDB-lite"/>
    </source>
</evidence>
<reference evidence="2 3" key="1">
    <citation type="journal article" date="2018" name="Science">
        <title>The opium poppy genome and morphinan production.</title>
        <authorList>
            <person name="Guo L."/>
            <person name="Winzer T."/>
            <person name="Yang X."/>
            <person name="Li Y."/>
            <person name="Ning Z."/>
            <person name="He Z."/>
            <person name="Teodor R."/>
            <person name="Lu Y."/>
            <person name="Bowser T.A."/>
            <person name="Graham I.A."/>
            <person name="Ye K."/>
        </authorList>
    </citation>
    <scope>NUCLEOTIDE SEQUENCE [LARGE SCALE GENOMIC DNA]</scope>
    <source>
        <strain evidence="3">cv. HN1</strain>
        <tissue evidence="2">Leaves</tissue>
    </source>
</reference>
<dbReference type="EMBL" id="CM010725">
    <property type="protein sequence ID" value="RZC82927.1"/>
    <property type="molecule type" value="Genomic_DNA"/>
</dbReference>
<keyword evidence="3" id="KW-1185">Reference proteome</keyword>
<evidence type="ECO:0000313" key="2">
    <source>
        <dbReference type="EMBL" id="RZC82927.1"/>
    </source>
</evidence>
<sequence length="78" mass="9746">MSFNKFVNKHLEEDGEVRKKDPEKVWFTDFQLENKNERPFWPILDVFVHKKAEKKRRTSQKRKRRRREMRGSRIRTQS</sequence>
<feature type="region of interest" description="Disordered" evidence="1">
    <location>
        <begin position="52"/>
        <end position="78"/>
    </location>
</feature>
<organism evidence="2 3">
    <name type="scientific">Papaver somniferum</name>
    <name type="common">Opium poppy</name>
    <dbReference type="NCBI Taxonomy" id="3469"/>
    <lineage>
        <taxon>Eukaryota</taxon>
        <taxon>Viridiplantae</taxon>
        <taxon>Streptophyta</taxon>
        <taxon>Embryophyta</taxon>
        <taxon>Tracheophyta</taxon>
        <taxon>Spermatophyta</taxon>
        <taxon>Magnoliopsida</taxon>
        <taxon>Ranunculales</taxon>
        <taxon>Papaveraceae</taxon>
        <taxon>Papaveroideae</taxon>
        <taxon>Papaver</taxon>
    </lineage>
</organism>
<dbReference type="Proteomes" id="UP000316621">
    <property type="component" value="Chromosome 11"/>
</dbReference>
<protein>
    <submittedName>
        <fullName evidence="2">Uncharacterized protein</fullName>
    </submittedName>
</protein>
<feature type="compositionally biased region" description="Basic residues" evidence="1">
    <location>
        <begin position="52"/>
        <end position="68"/>
    </location>
</feature>
<accession>A0A4Y7LD63</accession>
<gene>
    <name evidence="2" type="ORF">C5167_045710</name>
</gene>
<name>A0A4Y7LD63_PAPSO</name>
<dbReference type="Gramene" id="RZC82927">
    <property type="protein sequence ID" value="RZC82927"/>
    <property type="gene ID" value="C5167_045710"/>
</dbReference>
<proteinExistence type="predicted"/>
<evidence type="ECO:0000313" key="3">
    <source>
        <dbReference type="Proteomes" id="UP000316621"/>
    </source>
</evidence>
<dbReference type="AlphaFoldDB" id="A0A4Y7LD63"/>